<evidence type="ECO:0000313" key="2">
    <source>
        <dbReference type="Proteomes" id="UP000195305"/>
    </source>
</evidence>
<protein>
    <submittedName>
        <fullName evidence="1">Purine-nucleoside phosphorylase</fullName>
    </submittedName>
</protein>
<dbReference type="Pfam" id="PF04463">
    <property type="entry name" value="2-thiour_desulf"/>
    <property type="match status" value="1"/>
</dbReference>
<reference evidence="1 2" key="1">
    <citation type="journal article" date="2018" name="BMC Genomics">
        <title>Whole genome sequencing and function prediction of 133 gut anaerobes isolated from chicken caecum in pure cultures.</title>
        <authorList>
            <person name="Medvecky M."/>
            <person name="Cejkova D."/>
            <person name="Polansky O."/>
            <person name="Karasova D."/>
            <person name="Kubasova T."/>
            <person name="Cizek A."/>
            <person name="Rychlik I."/>
        </authorList>
    </citation>
    <scope>NUCLEOTIDE SEQUENCE [LARGE SCALE GENOMIC DNA]</scope>
    <source>
        <strain evidence="1 2">An13</strain>
    </source>
</reference>
<dbReference type="AlphaFoldDB" id="A0A1Y4T2M8"/>
<keyword evidence="2" id="KW-1185">Reference proteome</keyword>
<sequence length="164" mass="18429">MNIGVSQCLLGVCCTYNGKSHPVEVIIKMNEKHQVVPVCPEVLGGLPIPRDPAEIQSMNPLVVETRYHQDVTKEYVLGAKKALDIFIQNDIQVALLKYRSPSCGCDGIYDGTFQHQLIDGQGVFAKMCQEHGIMLFHENEIEEFLKYIGKEDDYGTYFKDSTSI</sequence>
<proteinExistence type="predicted"/>
<dbReference type="Proteomes" id="UP000195305">
    <property type="component" value="Unassembled WGS sequence"/>
</dbReference>
<comment type="caution">
    <text evidence="1">The sequence shown here is derived from an EMBL/GenBank/DDBJ whole genome shotgun (WGS) entry which is preliminary data.</text>
</comment>
<accession>A0A1Y4T2M8</accession>
<dbReference type="RefSeq" id="WP_087357564.1">
    <property type="nucleotide sequence ID" value="NZ_JACJKO010000001.1"/>
</dbReference>
<dbReference type="OrthoDB" id="9797779at2"/>
<dbReference type="PANTHER" id="PTHR30087:SF1">
    <property type="entry name" value="HYPOTHETICAL CYTOSOLIC PROTEIN"/>
    <property type="match status" value="1"/>
</dbReference>
<dbReference type="EMBL" id="NFLJ01000009">
    <property type="protein sequence ID" value="OUQ35263.1"/>
    <property type="molecule type" value="Genomic_DNA"/>
</dbReference>
<gene>
    <name evidence="1" type="ORF">B5E75_04355</name>
</gene>
<dbReference type="InterPro" id="IPR007553">
    <property type="entry name" value="2-thiour_desulf"/>
</dbReference>
<evidence type="ECO:0000313" key="1">
    <source>
        <dbReference type="EMBL" id="OUQ35263.1"/>
    </source>
</evidence>
<dbReference type="PANTHER" id="PTHR30087">
    <property type="entry name" value="INNER MEMBRANE PROTEIN"/>
    <property type="match status" value="1"/>
</dbReference>
<organism evidence="1 2">
    <name type="scientific">Massilimicrobiota timonensis</name>
    <dbReference type="NCBI Taxonomy" id="1776392"/>
    <lineage>
        <taxon>Bacteria</taxon>
        <taxon>Bacillati</taxon>
        <taxon>Bacillota</taxon>
        <taxon>Erysipelotrichia</taxon>
        <taxon>Erysipelotrichales</taxon>
        <taxon>Erysipelotrichaceae</taxon>
        <taxon>Massilimicrobiota</taxon>
    </lineage>
</organism>
<name>A0A1Y4T2M8_9FIRM</name>